<keyword evidence="1" id="KW-1133">Transmembrane helix</keyword>
<keyword evidence="1" id="KW-0472">Membrane</keyword>
<evidence type="ECO:0000313" key="3">
    <source>
        <dbReference type="Proteomes" id="UP000282582"/>
    </source>
</evidence>
<feature type="transmembrane region" description="Helical" evidence="1">
    <location>
        <begin position="106"/>
        <end position="129"/>
    </location>
</feature>
<feature type="transmembrane region" description="Helical" evidence="1">
    <location>
        <begin position="530"/>
        <end position="556"/>
    </location>
</feature>
<name>A0A3M6Z3Y0_HORWE</name>
<feature type="transmembrane region" description="Helical" evidence="1">
    <location>
        <begin position="233"/>
        <end position="254"/>
    </location>
</feature>
<feature type="transmembrane region" description="Helical" evidence="1">
    <location>
        <begin position="275"/>
        <end position="296"/>
    </location>
</feature>
<keyword evidence="1" id="KW-0812">Transmembrane</keyword>
<reference evidence="2 3" key="1">
    <citation type="journal article" date="2018" name="BMC Genomics">
        <title>Genomic evidence for intraspecific hybridization in a clonal and extremely halotolerant yeast.</title>
        <authorList>
            <person name="Gostincar C."/>
            <person name="Stajich J.E."/>
            <person name="Zupancic J."/>
            <person name="Zalar P."/>
            <person name="Gunde-Cimerman N."/>
        </authorList>
    </citation>
    <scope>NUCLEOTIDE SEQUENCE [LARGE SCALE GENOMIC DNA]</scope>
    <source>
        <strain evidence="2 3">EXF-6654</strain>
    </source>
</reference>
<proteinExistence type="predicted"/>
<gene>
    <name evidence="2" type="ORF">D0868_04090</name>
</gene>
<dbReference type="EMBL" id="QWIK01000249">
    <property type="protein sequence ID" value="RMY09722.1"/>
    <property type="molecule type" value="Genomic_DNA"/>
</dbReference>
<dbReference type="VEuPathDB" id="FungiDB:BTJ68_14630"/>
<dbReference type="AlphaFoldDB" id="A0A3M6Z3Y0"/>
<accession>A0A3M6Z3Y0</accession>
<protein>
    <submittedName>
        <fullName evidence="2">Uncharacterized protein</fullName>
    </submittedName>
</protein>
<evidence type="ECO:0000313" key="2">
    <source>
        <dbReference type="EMBL" id="RMY09722.1"/>
    </source>
</evidence>
<sequence length="689" mass="76778">MDSIGRDPARTTEVKAIFRDHDALKRHFATPSATILLVTQAADHPSKPSMADPLSTSAARREDAPATKAAFNVVFKGNEIPRLLKAYNMRLVLPELQDSGRRNRFIALYGPWIALVIVCGVITTIFSVVTTRGTGISSGYRDGLFYCDPTDRVIYQHSDEGFDRSSPYWDTNLFLSVTMGFHGLTFSQAKAIDIFFDLVVGRGSQVLVALAAYPLLRRAVLRSMEVREFSLALALPFFVERLSGFTLWAMLTNMRVTQKKDSSSDARIARSRIRIDWRIVLVLLVGCYILSIPTFLSAMTSYQSRGEPFFPVNGSSNYMSADDIKYPDAFVSDGDQLGLSASQRWDMGSPLCNATDPELYAACVGYDQARFGQVQGLWRQNWRSFSSDYPTALKYASTAHEPSLPDGALKDELVEAKLAFDKTRDSLPLRQSITDQHKPPSWSFTLWPRNVTWSDVEYRSLVDSTDFMNSAIHVRNTTYHLDTPVVVTSNFYHSSLPDSSTYFALKHGDTVLYSGPELATQGKCLPSKDYVWGFSSLMLFTFCMLTILILLLLIVLHCDAYCNSMADRYKLRISAFRDVLDLAEELRAHYGEAEVASMSAPELDKSMQTDPAMIGLETATLHKARAARWKQGSLRLRVPKWAKRRKASGVAGSSTSDAEEALMSIGLDKRESGFGLGKMPSTAVTRQSS</sequence>
<evidence type="ECO:0000256" key="1">
    <source>
        <dbReference type="SAM" id="Phobius"/>
    </source>
</evidence>
<comment type="caution">
    <text evidence="2">The sequence shown here is derived from an EMBL/GenBank/DDBJ whole genome shotgun (WGS) entry which is preliminary data.</text>
</comment>
<organism evidence="2 3">
    <name type="scientific">Hortaea werneckii</name>
    <name type="common">Black yeast</name>
    <name type="synonym">Cladosporium werneckii</name>
    <dbReference type="NCBI Taxonomy" id="91943"/>
    <lineage>
        <taxon>Eukaryota</taxon>
        <taxon>Fungi</taxon>
        <taxon>Dikarya</taxon>
        <taxon>Ascomycota</taxon>
        <taxon>Pezizomycotina</taxon>
        <taxon>Dothideomycetes</taxon>
        <taxon>Dothideomycetidae</taxon>
        <taxon>Mycosphaerellales</taxon>
        <taxon>Teratosphaeriaceae</taxon>
        <taxon>Hortaea</taxon>
    </lineage>
</organism>
<dbReference type="Proteomes" id="UP000282582">
    <property type="component" value="Unassembled WGS sequence"/>
</dbReference>